<proteinExistence type="predicted"/>
<dbReference type="Proteomes" id="UP000224634">
    <property type="component" value="Unassembled WGS sequence"/>
</dbReference>
<sequence>MGVAESKLLATRVLTACQQAEAQGKSEVDDHCFWNDKSAMGAAKALYPRLPKTVRGPRRGNVIDRTVKRSSTLIITLSPTIKNAISQRYWVLEGDIDETSLSNLTGDPLLRRSYLLAQVLQKRQVLDRVRLRFICVAYYDLKKALQPHGPRFSLDSFQLFALIIKGSGINDSEDVEKTVRELADYGERYVLLSDDLEGEGSLLVLPDDIGESIWTQELPKTQGNKKRSEMIEYLQRRKIKEAAKELHDIAKSARNDLRDRFEVAADNEIKRVSLGWQAHGNTARRATRSGDNNNGRHLPQRRPCESTSTTSKRPRIPSHDAAVDGHDLSLAPVSNGSVPSTDDNGSELCYEANRQSLSSTTDLIQNAEVETITQGVRTETISSEQGLHSEHMTSNSEPSFWQPGMASALNYRTPVPEHSHSERHHANNVMQSQPIRISSTTNLRL</sequence>
<dbReference type="AlphaFoldDB" id="A0A2B7XSZ6"/>
<dbReference type="EMBL" id="PDNA01000119">
    <property type="protein sequence ID" value="PGH12326.1"/>
    <property type="molecule type" value="Genomic_DNA"/>
</dbReference>
<protein>
    <submittedName>
        <fullName evidence="2">Uncharacterized protein</fullName>
    </submittedName>
</protein>
<evidence type="ECO:0000313" key="2">
    <source>
        <dbReference type="EMBL" id="PGH12326.1"/>
    </source>
</evidence>
<gene>
    <name evidence="2" type="ORF">AJ80_06736</name>
</gene>
<keyword evidence="3" id="KW-1185">Reference proteome</keyword>
<feature type="compositionally biased region" description="Polar residues" evidence="1">
    <location>
        <begin position="332"/>
        <end position="343"/>
    </location>
</feature>
<feature type="region of interest" description="Disordered" evidence="1">
    <location>
        <begin position="280"/>
        <end position="344"/>
    </location>
</feature>
<evidence type="ECO:0000313" key="3">
    <source>
        <dbReference type="Proteomes" id="UP000224634"/>
    </source>
</evidence>
<organism evidence="2 3">
    <name type="scientific">Polytolypa hystricis (strain UAMH7299)</name>
    <dbReference type="NCBI Taxonomy" id="1447883"/>
    <lineage>
        <taxon>Eukaryota</taxon>
        <taxon>Fungi</taxon>
        <taxon>Dikarya</taxon>
        <taxon>Ascomycota</taxon>
        <taxon>Pezizomycotina</taxon>
        <taxon>Eurotiomycetes</taxon>
        <taxon>Eurotiomycetidae</taxon>
        <taxon>Onygenales</taxon>
        <taxon>Onygenales incertae sedis</taxon>
        <taxon>Polytolypa</taxon>
    </lineage>
</organism>
<evidence type="ECO:0000256" key="1">
    <source>
        <dbReference type="SAM" id="MobiDB-lite"/>
    </source>
</evidence>
<reference evidence="2 3" key="1">
    <citation type="submission" date="2017-10" db="EMBL/GenBank/DDBJ databases">
        <title>Comparative genomics in systemic dimorphic fungi from Ajellomycetaceae.</title>
        <authorList>
            <person name="Munoz J.F."/>
            <person name="Mcewen J.G."/>
            <person name="Clay O.K."/>
            <person name="Cuomo C.A."/>
        </authorList>
    </citation>
    <scope>NUCLEOTIDE SEQUENCE [LARGE SCALE GENOMIC DNA]</scope>
    <source>
        <strain evidence="2 3">UAMH7299</strain>
    </source>
</reference>
<dbReference type="OrthoDB" id="4509637at2759"/>
<name>A0A2B7XSZ6_POLH7</name>
<dbReference type="STRING" id="1447883.A0A2B7XSZ6"/>
<accession>A0A2B7XSZ6</accession>
<feature type="compositionally biased region" description="Basic and acidic residues" evidence="1">
    <location>
        <begin position="317"/>
        <end position="327"/>
    </location>
</feature>
<comment type="caution">
    <text evidence="2">The sequence shown here is derived from an EMBL/GenBank/DDBJ whole genome shotgun (WGS) entry which is preliminary data.</text>
</comment>
<feature type="region of interest" description="Disordered" evidence="1">
    <location>
        <begin position="415"/>
        <end position="445"/>
    </location>
</feature>
<feature type="compositionally biased region" description="Polar residues" evidence="1">
    <location>
        <begin position="428"/>
        <end position="445"/>
    </location>
</feature>